<accession>A0AAV4P378</accession>
<reference evidence="1 2" key="1">
    <citation type="submission" date="2021-06" db="EMBL/GenBank/DDBJ databases">
        <title>Caerostris extrusa draft genome.</title>
        <authorList>
            <person name="Kono N."/>
            <person name="Arakawa K."/>
        </authorList>
    </citation>
    <scope>NUCLEOTIDE SEQUENCE [LARGE SCALE GENOMIC DNA]</scope>
</reference>
<sequence>MPPCYNSLKEKVFPLRFLVKTRHYVCQDNSPLANCTADILRSTVNKDILNRHDRNVNYSLQILTAIANIGTKQCFLTKQSI</sequence>
<proteinExistence type="predicted"/>
<dbReference type="AlphaFoldDB" id="A0AAV4P378"/>
<evidence type="ECO:0000313" key="2">
    <source>
        <dbReference type="Proteomes" id="UP001054945"/>
    </source>
</evidence>
<comment type="caution">
    <text evidence="1">The sequence shown here is derived from an EMBL/GenBank/DDBJ whole genome shotgun (WGS) entry which is preliminary data.</text>
</comment>
<name>A0AAV4P378_CAEEX</name>
<dbReference type="Proteomes" id="UP001054945">
    <property type="component" value="Unassembled WGS sequence"/>
</dbReference>
<protein>
    <submittedName>
        <fullName evidence="1">Uncharacterized protein</fullName>
    </submittedName>
</protein>
<organism evidence="1 2">
    <name type="scientific">Caerostris extrusa</name>
    <name type="common">Bark spider</name>
    <name type="synonym">Caerostris bankana</name>
    <dbReference type="NCBI Taxonomy" id="172846"/>
    <lineage>
        <taxon>Eukaryota</taxon>
        <taxon>Metazoa</taxon>
        <taxon>Ecdysozoa</taxon>
        <taxon>Arthropoda</taxon>
        <taxon>Chelicerata</taxon>
        <taxon>Arachnida</taxon>
        <taxon>Araneae</taxon>
        <taxon>Araneomorphae</taxon>
        <taxon>Entelegynae</taxon>
        <taxon>Araneoidea</taxon>
        <taxon>Araneidae</taxon>
        <taxon>Caerostris</taxon>
    </lineage>
</organism>
<evidence type="ECO:0000313" key="1">
    <source>
        <dbReference type="EMBL" id="GIX90206.1"/>
    </source>
</evidence>
<dbReference type="EMBL" id="BPLR01003917">
    <property type="protein sequence ID" value="GIX90206.1"/>
    <property type="molecule type" value="Genomic_DNA"/>
</dbReference>
<gene>
    <name evidence="1" type="ORF">CEXT_572601</name>
</gene>
<keyword evidence="2" id="KW-1185">Reference proteome</keyword>